<sequence length="152" mass="17725">MIGMEKLEIQEITQEFHGEAKHLILEGMKERFGFIDYSLNPDLNNIYEHYTMNGHLFLIGFLEETMVGTGALTKECSTIGRIERMSVGRPYRRKGIAQRMLDQLEGQAIKLGYSKIVLETNQEWHSAIAFYKKNGFVFDYHEGERIHFFKLT</sequence>
<dbReference type="PROSITE" id="PS51186">
    <property type="entry name" value="GNAT"/>
    <property type="match status" value="1"/>
</dbReference>
<organism evidence="3 4">
    <name type="scientific">Virgibacillus phasianinus</name>
    <dbReference type="NCBI Taxonomy" id="2017483"/>
    <lineage>
        <taxon>Bacteria</taxon>
        <taxon>Bacillati</taxon>
        <taxon>Bacillota</taxon>
        <taxon>Bacilli</taxon>
        <taxon>Bacillales</taxon>
        <taxon>Bacillaceae</taxon>
        <taxon>Virgibacillus</taxon>
    </lineage>
</organism>
<evidence type="ECO:0000313" key="4">
    <source>
        <dbReference type="Proteomes" id="UP000198312"/>
    </source>
</evidence>
<evidence type="ECO:0000259" key="2">
    <source>
        <dbReference type="PROSITE" id="PS51186"/>
    </source>
</evidence>
<protein>
    <submittedName>
        <fullName evidence="3">GNAT family N-acetyltransferase</fullName>
    </submittedName>
</protein>
<dbReference type="KEGG" id="vil:CFK37_01580"/>
<dbReference type="GO" id="GO:0008080">
    <property type="term" value="F:N-acetyltransferase activity"/>
    <property type="evidence" value="ECO:0007669"/>
    <property type="project" value="InterPro"/>
</dbReference>
<dbReference type="EMBL" id="CP022315">
    <property type="protein sequence ID" value="ASK60993.1"/>
    <property type="molecule type" value="Genomic_DNA"/>
</dbReference>
<dbReference type="InterPro" id="IPR016181">
    <property type="entry name" value="Acyl_CoA_acyltransferase"/>
</dbReference>
<dbReference type="Proteomes" id="UP000198312">
    <property type="component" value="Chromosome"/>
</dbReference>
<dbReference type="OrthoDB" id="3389160at2"/>
<dbReference type="Gene3D" id="3.40.630.30">
    <property type="match status" value="1"/>
</dbReference>
<feature type="domain" description="N-acetyltransferase" evidence="2">
    <location>
        <begin position="7"/>
        <end position="152"/>
    </location>
</feature>
<dbReference type="PANTHER" id="PTHR13947">
    <property type="entry name" value="GNAT FAMILY N-ACETYLTRANSFERASE"/>
    <property type="match status" value="1"/>
</dbReference>
<dbReference type="SUPFAM" id="SSF55729">
    <property type="entry name" value="Acyl-CoA N-acyltransferases (Nat)"/>
    <property type="match status" value="1"/>
</dbReference>
<keyword evidence="4" id="KW-1185">Reference proteome</keyword>
<dbReference type="InterPro" id="IPR000182">
    <property type="entry name" value="GNAT_dom"/>
</dbReference>
<dbReference type="AlphaFoldDB" id="A0A220TZD7"/>
<evidence type="ECO:0000313" key="3">
    <source>
        <dbReference type="EMBL" id="ASK60993.1"/>
    </source>
</evidence>
<dbReference type="PANTHER" id="PTHR13947:SF37">
    <property type="entry name" value="LD18367P"/>
    <property type="match status" value="1"/>
</dbReference>
<accession>A0A220TZD7</accession>
<evidence type="ECO:0000256" key="1">
    <source>
        <dbReference type="ARBA" id="ARBA00022679"/>
    </source>
</evidence>
<proteinExistence type="predicted"/>
<keyword evidence="1 3" id="KW-0808">Transferase</keyword>
<gene>
    <name evidence="3" type="ORF">CFK37_01580</name>
</gene>
<reference evidence="3 4" key="1">
    <citation type="submission" date="2017-07" db="EMBL/GenBank/DDBJ databases">
        <title>Virgibacillus sp. LM2416.</title>
        <authorList>
            <person name="Tak E.J."/>
            <person name="Bae J.-W."/>
        </authorList>
    </citation>
    <scope>NUCLEOTIDE SEQUENCE [LARGE SCALE GENOMIC DNA]</scope>
    <source>
        <strain evidence="3 4">LM2416</strain>
    </source>
</reference>
<dbReference type="InterPro" id="IPR050769">
    <property type="entry name" value="NAT_camello-type"/>
</dbReference>
<name>A0A220TZD7_9BACI</name>
<dbReference type="Pfam" id="PF00583">
    <property type="entry name" value="Acetyltransf_1"/>
    <property type="match status" value="1"/>
</dbReference>
<dbReference type="CDD" id="cd04301">
    <property type="entry name" value="NAT_SF"/>
    <property type="match status" value="1"/>
</dbReference>